<reference evidence="1 2" key="1">
    <citation type="journal article" date="2020" name="Antonie Van Leeuwenhoek">
        <title>Rhodopirellula heiligendammensis sp. nov., Rhodopirellula pilleata sp. nov., and Rhodopirellula solitaria sp. nov. isolated from natural or artificial marine surfaces in Northern Germany and California, USA, and emended description of the genus Rhodopirellula.</title>
        <authorList>
            <person name="Kallscheuer N."/>
            <person name="Wiegand S."/>
            <person name="Jogler M."/>
            <person name="Boedeker C."/>
            <person name="Peeters S.H."/>
            <person name="Rast P."/>
            <person name="Heuer A."/>
            <person name="Jetten M.S.M."/>
            <person name="Rohde M."/>
            <person name="Jogler C."/>
        </authorList>
    </citation>
    <scope>NUCLEOTIDE SEQUENCE [LARGE SCALE GENOMIC DNA]</scope>
    <source>
        <strain evidence="1 2">Poly21</strain>
    </source>
</reference>
<dbReference type="Proteomes" id="UP000319908">
    <property type="component" value="Unassembled WGS sequence"/>
</dbReference>
<accession>A0A5C6BVJ5</accession>
<dbReference type="EMBL" id="SJPU01000002">
    <property type="protein sequence ID" value="TWU15246.1"/>
    <property type="molecule type" value="Genomic_DNA"/>
</dbReference>
<evidence type="ECO:0000313" key="1">
    <source>
        <dbReference type="EMBL" id="TWU15246.1"/>
    </source>
</evidence>
<protein>
    <submittedName>
        <fullName evidence="1">Uncharacterized protein</fullName>
    </submittedName>
</protein>
<dbReference type="AlphaFoldDB" id="A0A5C6BVJ5"/>
<evidence type="ECO:0000313" key="2">
    <source>
        <dbReference type="Proteomes" id="UP000319908"/>
    </source>
</evidence>
<sequence>MTGFAEVDFYHDFAAQNCYNIQFTMAHPVSAGIEALFELLVRYG</sequence>
<gene>
    <name evidence="1" type="ORF">Poly21_24400</name>
</gene>
<keyword evidence="2" id="KW-1185">Reference proteome</keyword>
<proteinExistence type="predicted"/>
<comment type="caution">
    <text evidence="1">The sequence shown here is derived from an EMBL/GenBank/DDBJ whole genome shotgun (WGS) entry which is preliminary data.</text>
</comment>
<organism evidence="1 2">
    <name type="scientific">Allorhodopirellula heiligendammensis</name>
    <dbReference type="NCBI Taxonomy" id="2714739"/>
    <lineage>
        <taxon>Bacteria</taxon>
        <taxon>Pseudomonadati</taxon>
        <taxon>Planctomycetota</taxon>
        <taxon>Planctomycetia</taxon>
        <taxon>Pirellulales</taxon>
        <taxon>Pirellulaceae</taxon>
        <taxon>Allorhodopirellula</taxon>
    </lineage>
</organism>
<name>A0A5C6BVJ5_9BACT</name>